<evidence type="ECO:0000313" key="3">
    <source>
        <dbReference type="EMBL" id="GFJ96669.1"/>
    </source>
</evidence>
<dbReference type="Proteomes" id="UP000482960">
    <property type="component" value="Unassembled WGS sequence"/>
</dbReference>
<protein>
    <submittedName>
        <fullName evidence="3">Universal stress protein</fullName>
    </submittedName>
</protein>
<proteinExistence type="inferred from homology"/>
<dbReference type="PANTHER" id="PTHR46268">
    <property type="entry name" value="STRESS RESPONSE PROTEIN NHAX"/>
    <property type="match status" value="1"/>
</dbReference>
<dbReference type="EMBL" id="BLPG01000003">
    <property type="protein sequence ID" value="GFJ96669.1"/>
    <property type="molecule type" value="Genomic_DNA"/>
</dbReference>
<comment type="caution">
    <text evidence="3">The sequence shown here is derived from an EMBL/GenBank/DDBJ whole genome shotgun (WGS) entry which is preliminary data.</text>
</comment>
<reference evidence="3 4" key="2">
    <citation type="submission" date="2020-03" db="EMBL/GenBank/DDBJ databases">
        <authorList>
            <person name="Ichikawa N."/>
            <person name="Kimura A."/>
            <person name="Kitahashi Y."/>
            <person name="Uohara A."/>
        </authorList>
    </citation>
    <scope>NUCLEOTIDE SEQUENCE [LARGE SCALE GENOMIC DNA]</scope>
    <source>
        <strain evidence="3 4">NBRC 108638</strain>
    </source>
</reference>
<accession>A0A6V8LPU3</accession>
<dbReference type="Gene3D" id="3.40.50.620">
    <property type="entry name" value="HUPs"/>
    <property type="match status" value="3"/>
</dbReference>
<sequence>MVAGADGSPASLTAAEYAADVAVRRGLPLELVHGYLHPFRYGVPLDPYPVELPLPNQEAQRMLDLAAVLIDAADRADLVVVGSRGHGGFAGLLLGSVGAQVAAHARGPVLVVRPGIAPRGPVTVGVDGSPGSGHALAYAAEEAALRSGELLLVHVWWTGDLDEVRETYEETEKAARAAAEDVLSAATATVRRAHPGLAVGWRLIHGLQPDRHLVEVSREAALIAVGSRGRGGFSGAAARLGQPDAGAPRALPCPGRASAHRVGLSVHCARAPVTGHGPAALPVFDRRDIAAH</sequence>
<dbReference type="InterPro" id="IPR006015">
    <property type="entry name" value="Universal_stress_UspA"/>
</dbReference>
<feature type="domain" description="UspA" evidence="2">
    <location>
        <begin position="121"/>
        <end position="236"/>
    </location>
</feature>
<evidence type="ECO:0000313" key="4">
    <source>
        <dbReference type="Proteomes" id="UP000482960"/>
    </source>
</evidence>
<dbReference type="Pfam" id="PF00582">
    <property type="entry name" value="Usp"/>
    <property type="match status" value="2"/>
</dbReference>
<organism evidence="3 4">
    <name type="scientific">Phytohabitans rumicis</name>
    <dbReference type="NCBI Taxonomy" id="1076125"/>
    <lineage>
        <taxon>Bacteria</taxon>
        <taxon>Bacillati</taxon>
        <taxon>Actinomycetota</taxon>
        <taxon>Actinomycetes</taxon>
        <taxon>Micromonosporales</taxon>
        <taxon>Micromonosporaceae</taxon>
    </lineage>
</organism>
<feature type="domain" description="UspA" evidence="2">
    <location>
        <begin position="67"/>
        <end position="113"/>
    </location>
</feature>
<keyword evidence="4" id="KW-1185">Reference proteome</keyword>
<dbReference type="InterPro" id="IPR014729">
    <property type="entry name" value="Rossmann-like_a/b/a_fold"/>
</dbReference>
<dbReference type="InterPro" id="IPR006016">
    <property type="entry name" value="UspA"/>
</dbReference>
<evidence type="ECO:0000259" key="2">
    <source>
        <dbReference type="Pfam" id="PF00582"/>
    </source>
</evidence>
<evidence type="ECO:0000256" key="1">
    <source>
        <dbReference type="ARBA" id="ARBA00008791"/>
    </source>
</evidence>
<comment type="similarity">
    <text evidence="1">Belongs to the universal stress protein A family.</text>
</comment>
<reference evidence="3 4" key="1">
    <citation type="submission" date="2020-03" db="EMBL/GenBank/DDBJ databases">
        <title>Whole genome shotgun sequence of Phytohabitans rumicis NBRC 108638.</title>
        <authorList>
            <person name="Komaki H."/>
            <person name="Tamura T."/>
        </authorList>
    </citation>
    <scope>NUCLEOTIDE SEQUENCE [LARGE SCALE GENOMIC DNA]</scope>
    <source>
        <strain evidence="3 4">NBRC 108638</strain>
    </source>
</reference>
<name>A0A6V8LPU3_9ACTN</name>
<dbReference type="SUPFAM" id="SSF52402">
    <property type="entry name" value="Adenine nucleotide alpha hydrolases-like"/>
    <property type="match status" value="2"/>
</dbReference>
<dbReference type="AlphaFoldDB" id="A0A6V8LPU3"/>
<dbReference type="PRINTS" id="PR01438">
    <property type="entry name" value="UNVRSLSTRESS"/>
</dbReference>
<gene>
    <name evidence="3" type="ORF">Prum_103110</name>
</gene>
<dbReference type="PANTHER" id="PTHR46268:SF6">
    <property type="entry name" value="UNIVERSAL STRESS PROTEIN UP12"/>
    <property type="match status" value="1"/>
</dbReference>